<keyword evidence="2" id="KW-1185">Reference proteome</keyword>
<organism evidence="1 2">
    <name type="scientific">Paenibacillus mesotrionivorans</name>
    <dbReference type="NCBI Taxonomy" id="3160968"/>
    <lineage>
        <taxon>Bacteria</taxon>
        <taxon>Bacillati</taxon>
        <taxon>Bacillota</taxon>
        <taxon>Bacilli</taxon>
        <taxon>Bacillales</taxon>
        <taxon>Paenibacillaceae</taxon>
        <taxon>Paenibacillus</taxon>
    </lineage>
</organism>
<keyword evidence="1" id="KW-0418">Kinase</keyword>
<keyword evidence="1" id="KW-0808">Transferase</keyword>
<reference evidence="1" key="1">
    <citation type="submission" date="2024-12" db="EMBL/GenBank/DDBJ databases">
        <authorList>
            <person name="Wu N."/>
        </authorList>
    </citation>
    <scope>NUCLEOTIDE SEQUENCE</scope>
    <source>
        <strain evidence="1">P15</strain>
    </source>
</reference>
<comment type="caution">
    <text evidence="1">The sequence shown here is derived from an EMBL/GenBank/DDBJ whole genome shotgun (WGS) entry which is preliminary data.</text>
</comment>
<dbReference type="Proteomes" id="UP001631969">
    <property type="component" value="Unassembled WGS sequence"/>
</dbReference>
<name>A0ACC7P2N8_9BACL</name>
<dbReference type="EC" id="2.7.1.49" evidence="1"/>
<evidence type="ECO:0000313" key="1">
    <source>
        <dbReference type="EMBL" id="MFM9330504.1"/>
    </source>
</evidence>
<evidence type="ECO:0000313" key="2">
    <source>
        <dbReference type="Proteomes" id="UP001631969"/>
    </source>
</evidence>
<accession>A0ACC7P2N8</accession>
<dbReference type="EC" id="2.7.4.7" evidence="1"/>
<proteinExistence type="predicted"/>
<sequence length="266" mass="27638">MSFIPKALTIAGSDSGGGAGIQADLKTFQMLDVFGTTAITAITVQNTLGVTGIYDVPLEGIAGQIDAVMTDIGADAVKTGMLSQPAVIELVAAKVKEHGITRLVVDPVMIAKGGASLLAEEAKTVLRRVLLPVAALVTPNVPEAEVLTGREISSLEEMKIAARQIVEEYGACAAVVKGGHMEGPPVDVLYDGTDFLLLEGVRYETRHTHGTGCTFSAAAAAGLAKGESLEQAVKTAKAFITCAIRDELGIGQGHGPTNHWAYSRRG</sequence>
<gene>
    <name evidence="1" type="primary">thiD</name>
    <name evidence="1" type="ORF">ACI1P1_19565</name>
</gene>
<dbReference type="EMBL" id="JBJURJ010000013">
    <property type="protein sequence ID" value="MFM9330504.1"/>
    <property type="molecule type" value="Genomic_DNA"/>
</dbReference>
<protein>
    <submittedName>
        <fullName evidence="1">Bifunctional hydroxymethylpyrimidine kinase/phosphomethylpyrimidine kinase</fullName>
        <ecNumber evidence="1">2.7.1.49</ecNumber>
        <ecNumber evidence="1">2.7.4.7</ecNumber>
    </submittedName>
</protein>